<dbReference type="OMA" id="FYLHESQ"/>
<dbReference type="GO" id="GO:0005813">
    <property type="term" value="C:centrosome"/>
    <property type="evidence" value="ECO:0007669"/>
    <property type="project" value="TreeGrafter"/>
</dbReference>
<organism evidence="1 2">
    <name type="scientific">Electrophorus electricus</name>
    <name type="common">Electric eel</name>
    <name type="synonym">Gymnotus electricus</name>
    <dbReference type="NCBI Taxonomy" id="8005"/>
    <lineage>
        <taxon>Eukaryota</taxon>
        <taxon>Metazoa</taxon>
        <taxon>Chordata</taxon>
        <taxon>Craniata</taxon>
        <taxon>Vertebrata</taxon>
        <taxon>Euteleostomi</taxon>
        <taxon>Actinopterygii</taxon>
        <taxon>Neopterygii</taxon>
        <taxon>Teleostei</taxon>
        <taxon>Ostariophysi</taxon>
        <taxon>Gymnotiformes</taxon>
        <taxon>Gymnotoidei</taxon>
        <taxon>Gymnotidae</taxon>
        <taxon>Electrophorus</taxon>
    </lineage>
</organism>
<reference evidence="1" key="5">
    <citation type="submission" date="2025-09" db="UniProtKB">
        <authorList>
            <consortium name="Ensembl"/>
        </authorList>
    </citation>
    <scope>IDENTIFICATION</scope>
</reference>
<dbReference type="GO" id="GO:0044782">
    <property type="term" value="P:cilium organization"/>
    <property type="evidence" value="ECO:0007669"/>
    <property type="project" value="TreeGrafter"/>
</dbReference>
<dbReference type="GO" id="GO:0036064">
    <property type="term" value="C:ciliary basal body"/>
    <property type="evidence" value="ECO:0007669"/>
    <property type="project" value="TreeGrafter"/>
</dbReference>
<dbReference type="PANTHER" id="PTHR24110:SF3">
    <property type="entry name" value="CENTROSOMAL PROTEIN OF 78 KDA"/>
    <property type="match status" value="1"/>
</dbReference>
<evidence type="ECO:0000313" key="1">
    <source>
        <dbReference type="Ensembl" id="ENSEEEP00000001274.1"/>
    </source>
</evidence>
<dbReference type="Ensembl" id="ENSEEET00000001305.2">
    <property type="protein sequence ID" value="ENSEEEP00000001274.1"/>
    <property type="gene ID" value="ENSEEEG00000000867.2"/>
</dbReference>
<reference evidence="1" key="3">
    <citation type="submission" date="2020-05" db="EMBL/GenBank/DDBJ databases">
        <title>Electrophorus electricus (electric eel) genome, fEleEle1, primary haplotype.</title>
        <authorList>
            <person name="Myers G."/>
            <person name="Meyer A."/>
            <person name="Fedrigo O."/>
            <person name="Formenti G."/>
            <person name="Rhie A."/>
            <person name="Tracey A."/>
            <person name="Sims Y."/>
            <person name="Jarvis E.D."/>
        </authorList>
    </citation>
    <scope>NUCLEOTIDE SEQUENCE [LARGE SCALE GENOMIC DNA]</scope>
</reference>
<keyword evidence="2" id="KW-1185">Reference proteome</keyword>
<dbReference type="Proteomes" id="UP000314983">
    <property type="component" value="Chromosome 18"/>
</dbReference>
<sequence>MPSSAQIRQRGAQDFGGFYDYACAAQGSAPVPAVKASLLRGALDFTGDAVSLPDWTPILSALTINKHLQNVSIRSFYLSGLGSQG</sequence>
<dbReference type="PANTHER" id="PTHR24110">
    <property type="entry name" value="CENTROSOMAL PROTEIN OF 78 KDA"/>
    <property type="match status" value="1"/>
</dbReference>
<reference evidence="1" key="4">
    <citation type="submission" date="2025-08" db="UniProtKB">
        <authorList>
            <consortium name="Ensembl"/>
        </authorList>
    </citation>
    <scope>IDENTIFICATION</scope>
</reference>
<accession>A0A4W4DQQ7</accession>
<protein>
    <submittedName>
        <fullName evidence="1">Uncharacterized protein</fullName>
    </submittedName>
</protein>
<evidence type="ECO:0000313" key="2">
    <source>
        <dbReference type="Proteomes" id="UP000314983"/>
    </source>
</evidence>
<name>A0A4W4DQQ7_ELEEL</name>
<reference evidence="2" key="2">
    <citation type="journal article" date="2017" name="Sci. Adv.">
        <title>A tail of two voltages: Proteomic comparison of the three electric organs of the electric eel.</title>
        <authorList>
            <person name="Traeger L.L."/>
            <person name="Sabat G."/>
            <person name="Barrett-Wilt G.A."/>
            <person name="Wells G.B."/>
            <person name="Sussman M.R."/>
        </authorList>
    </citation>
    <scope>NUCLEOTIDE SEQUENCE [LARGE SCALE GENOMIC DNA]</scope>
</reference>
<proteinExistence type="predicted"/>
<dbReference type="STRING" id="8005.ENSEEEP00000001274"/>
<dbReference type="AlphaFoldDB" id="A0A4W4DQQ7"/>
<reference evidence="2" key="1">
    <citation type="journal article" date="2014" name="Science">
        <title>Nonhuman genetics. Genomic basis for the convergent evolution of electric organs.</title>
        <authorList>
            <person name="Gallant J.R."/>
            <person name="Traeger L.L."/>
            <person name="Volkening J.D."/>
            <person name="Moffett H."/>
            <person name="Chen P.H."/>
            <person name="Novina C.D."/>
            <person name="Phillips G.N.Jr."/>
            <person name="Anand R."/>
            <person name="Wells G.B."/>
            <person name="Pinch M."/>
            <person name="Guth R."/>
            <person name="Unguez G.A."/>
            <person name="Albert J.S."/>
            <person name="Zakon H.H."/>
            <person name="Samanta M.P."/>
            <person name="Sussman M.R."/>
        </authorList>
    </citation>
    <scope>NUCLEOTIDE SEQUENCE [LARGE SCALE GENOMIC DNA]</scope>
</reference>
<dbReference type="GeneTree" id="ENSGT00390000013287"/>